<sequence length="631" mass="67901">MDFSAAWGKTTDLTKSAYDASATTVVNTLDSISPAFLPFAERWDREADRRMALRTPANLKALIVAQREHTAARSTAATAKSQRKAAKAASKNPLNGARRAARTADKAASGHAKSARTDLKTAKANYPQTLNRLAVKLHSLHAVPAAAATYVMSDSGDWTTWPAGTSLALIALNAAGVWLGRRQITVRIEDDLSAEERALIERLDPVYWVANAEARGLAGTVTGAPGITTGGIVCRVRLDGKWTVKSLRAAEDNVRNLLGMRTATRMRITNDREGGWAVISIGTRSAADGVESTWTPDRMPADPFMMSLGLDTETGEEVLIPFDERMLIAGASGTGKSWSTRPSMATAHLRGDFVLIDGKGEEANEWDGVCRTAVEFDEIDDVIDEIHDEMLRRKADMKARKISVWDREQLTVLVDEGQVVLASVGKDKDRLQRLIELSSLGRSRGIVLWWATQKPVMSGGAPGVHNLIAPNLLTRFCLRVADAQEAQTALDDCADYMPQKIDRGKEWRGHGYLKDYGPRMIRTWTLSNEGVRALPSKVWHGAATAPAPTGPKGLALVKSGPAESAPVSAEAELTDNQRAVLKVVRDGATTNAEIAKETGLNPGSSARAVDALVKRGFLAKDGTAISLGGAA</sequence>
<keyword evidence="1 4" id="KW-0067">ATP-binding</keyword>
<evidence type="ECO:0000256" key="1">
    <source>
        <dbReference type="PROSITE-ProRule" id="PRU00289"/>
    </source>
</evidence>
<feature type="binding site" evidence="1">
    <location>
        <begin position="330"/>
        <end position="337"/>
    </location>
    <ligand>
        <name>ATP</name>
        <dbReference type="ChEBI" id="CHEBI:30616"/>
    </ligand>
</feature>
<dbReference type="RefSeq" id="WP_319041270.1">
    <property type="nucleotide sequence ID" value="NZ_JARAWP010000073.1"/>
</dbReference>
<evidence type="ECO:0000259" key="3">
    <source>
        <dbReference type="PROSITE" id="PS50901"/>
    </source>
</evidence>
<comment type="caution">
    <text evidence="4">The sequence shown here is derived from an EMBL/GenBank/DDBJ whole genome shotgun (WGS) entry which is preliminary data.</text>
</comment>
<dbReference type="InterPro" id="IPR027417">
    <property type="entry name" value="P-loop_NTPase"/>
</dbReference>
<dbReference type="Gene3D" id="3.40.50.300">
    <property type="entry name" value="P-loop containing nucleotide triphosphate hydrolases"/>
    <property type="match status" value="1"/>
</dbReference>
<protein>
    <submittedName>
        <fullName evidence="4">ATP-binding protein</fullName>
    </submittedName>
</protein>
<dbReference type="Proteomes" id="UP001272987">
    <property type="component" value="Unassembled WGS sequence"/>
</dbReference>
<evidence type="ECO:0000313" key="4">
    <source>
        <dbReference type="EMBL" id="MDX3026149.1"/>
    </source>
</evidence>
<evidence type="ECO:0000256" key="2">
    <source>
        <dbReference type="SAM" id="MobiDB-lite"/>
    </source>
</evidence>
<dbReference type="SUPFAM" id="SSF52540">
    <property type="entry name" value="P-loop containing nucleoside triphosphate hydrolases"/>
    <property type="match status" value="1"/>
</dbReference>
<name>A0ABU4MDD8_9ACTN</name>
<dbReference type="InterPro" id="IPR036388">
    <property type="entry name" value="WH-like_DNA-bd_sf"/>
</dbReference>
<proteinExistence type="predicted"/>
<dbReference type="InterPro" id="IPR002543">
    <property type="entry name" value="FtsK_dom"/>
</dbReference>
<dbReference type="EMBL" id="JARAWP010000073">
    <property type="protein sequence ID" value="MDX3026149.1"/>
    <property type="molecule type" value="Genomic_DNA"/>
</dbReference>
<organism evidence="4 5">
    <name type="scientific">Streptomyces acidiscabies</name>
    <dbReference type="NCBI Taxonomy" id="42234"/>
    <lineage>
        <taxon>Bacteria</taxon>
        <taxon>Bacillati</taxon>
        <taxon>Actinomycetota</taxon>
        <taxon>Actinomycetes</taxon>
        <taxon>Kitasatosporales</taxon>
        <taxon>Streptomycetaceae</taxon>
        <taxon>Streptomyces</taxon>
    </lineage>
</organism>
<feature type="domain" description="FtsK" evidence="3">
    <location>
        <begin position="315"/>
        <end position="487"/>
    </location>
</feature>
<dbReference type="Pfam" id="PF13412">
    <property type="entry name" value="HTH_24"/>
    <property type="match status" value="1"/>
</dbReference>
<dbReference type="SUPFAM" id="SSF46785">
    <property type="entry name" value="Winged helix' DNA-binding domain"/>
    <property type="match status" value="1"/>
</dbReference>
<dbReference type="Gene3D" id="1.10.10.10">
    <property type="entry name" value="Winged helix-like DNA-binding domain superfamily/Winged helix DNA-binding domain"/>
    <property type="match status" value="1"/>
</dbReference>
<feature type="region of interest" description="Disordered" evidence="2">
    <location>
        <begin position="73"/>
        <end position="120"/>
    </location>
</feature>
<keyword evidence="1" id="KW-0547">Nucleotide-binding</keyword>
<dbReference type="GO" id="GO:0005524">
    <property type="term" value="F:ATP binding"/>
    <property type="evidence" value="ECO:0007669"/>
    <property type="project" value="UniProtKB-KW"/>
</dbReference>
<evidence type="ECO:0000313" key="5">
    <source>
        <dbReference type="Proteomes" id="UP001272987"/>
    </source>
</evidence>
<dbReference type="PROSITE" id="PS50901">
    <property type="entry name" value="FTSK"/>
    <property type="match status" value="1"/>
</dbReference>
<dbReference type="InterPro" id="IPR036390">
    <property type="entry name" value="WH_DNA-bd_sf"/>
</dbReference>
<reference evidence="4 5" key="1">
    <citation type="journal article" date="2023" name="Microb. Genom.">
        <title>Mesoterricola silvestris gen. nov., sp. nov., Mesoterricola sediminis sp. nov., Geothrix oryzae sp. nov., Geothrix edaphica sp. nov., Geothrix rubra sp. nov., and Geothrix limicola sp. nov., six novel members of Acidobacteriota isolated from soils.</title>
        <authorList>
            <person name="Weisberg A.J."/>
            <person name="Pearce E."/>
            <person name="Kramer C.G."/>
            <person name="Chang J.H."/>
            <person name="Clarke C.R."/>
        </authorList>
    </citation>
    <scope>NUCLEOTIDE SEQUENCE [LARGE SCALE GENOMIC DNA]</scope>
    <source>
        <strain evidence="4 5">NB05-1H</strain>
    </source>
</reference>
<accession>A0ABU4MDD8</accession>
<gene>
    <name evidence="4" type="ORF">PV666_51090</name>
</gene>
<keyword evidence="5" id="KW-1185">Reference proteome</keyword>